<dbReference type="Proteomes" id="UP001152607">
    <property type="component" value="Unassembled WGS sequence"/>
</dbReference>
<protein>
    <recommendedName>
        <fullName evidence="3">Glycosyl transferase family 25 domain-containing protein</fullName>
    </recommendedName>
</protein>
<proteinExistence type="predicted"/>
<gene>
    <name evidence="4" type="ORF">PDIGIT_LOCUS14266</name>
</gene>
<accession>A0A9W4XWL8</accession>
<evidence type="ECO:0000256" key="2">
    <source>
        <dbReference type="SAM" id="Phobius"/>
    </source>
</evidence>
<keyword evidence="5" id="KW-1185">Reference proteome</keyword>
<feature type="transmembrane region" description="Helical" evidence="2">
    <location>
        <begin position="7"/>
        <end position="25"/>
    </location>
</feature>
<sequence>MVISRACYQVAAICITTLSFLIWIFHSSAGGGSTQHQVLRNQHESKFPFSSPVIPSPSLDNVQLRDAIHDILNQTLGFQKIYAISMPHRTDKRDYLALMGYVSNLQIDFIDGVNGSEMHPKSHPSFWKGTASTGDYGVWRAHLNIYQHMLSHNIQTALILEDDADWDILLRHQMLDFAHGARAIQNSSLLNPALHSPYGDTWDLLALGHIGANNKPNKVQKYWITQNDITVIPSQKRTWSRIPDFSAPALAEGKDEQMRVVMEVSKFTGAAAYGISLRGAARLLYDQALLPNAQAIDVAMLALCRHASSSDPFLCLGAYPMLFGRYRAIGPETKDSDRRSSSNEVVPGSGGFQDQKERVEARSEFTVFPVSLNLGGLLTGERKFVANVDGVQEGKERFEIDLAEYVFPKGREVLVGPEEYVARQSKINRKERVKKEQ</sequence>
<evidence type="ECO:0000313" key="5">
    <source>
        <dbReference type="Proteomes" id="UP001152607"/>
    </source>
</evidence>
<feature type="region of interest" description="Disordered" evidence="1">
    <location>
        <begin position="333"/>
        <end position="354"/>
    </location>
</feature>
<dbReference type="OrthoDB" id="47375at2759"/>
<evidence type="ECO:0000256" key="1">
    <source>
        <dbReference type="SAM" id="MobiDB-lite"/>
    </source>
</evidence>
<keyword evidence="2" id="KW-0812">Transmembrane</keyword>
<feature type="domain" description="Glycosyl transferase family 25" evidence="3">
    <location>
        <begin position="79"/>
        <end position="285"/>
    </location>
</feature>
<evidence type="ECO:0000259" key="3">
    <source>
        <dbReference type="Pfam" id="PF01755"/>
    </source>
</evidence>
<dbReference type="AlphaFoldDB" id="A0A9W4XWL8"/>
<dbReference type="EMBL" id="CAOQHR010000011">
    <property type="protein sequence ID" value="CAI6341076.1"/>
    <property type="molecule type" value="Genomic_DNA"/>
</dbReference>
<name>A0A9W4XWL8_9PLEO</name>
<keyword evidence="2" id="KW-1133">Transmembrane helix</keyword>
<organism evidence="4 5">
    <name type="scientific">Periconia digitata</name>
    <dbReference type="NCBI Taxonomy" id="1303443"/>
    <lineage>
        <taxon>Eukaryota</taxon>
        <taxon>Fungi</taxon>
        <taxon>Dikarya</taxon>
        <taxon>Ascomycota</taxon>
        <taxon>Pezizomycotina</taxon>
        <taxon>Dothideomycetes</taxon>
        <taxon>Pleosporomycetidae</taxon>
        <taxon>Pleosporales</taxon>
        <taxon>Massarineae</taxon>
        <taxon>Periconiaceae</taxon>
        <taxon>Periconia</taxon>
    </lineage>
</organism>
<dbReference type="InterPro" id="IPR002654">
    <property type="entry name" value="Glyco_trans_25"/>
</dbReference>
<comment type="caution">
    <text evidence="4">The sequence shown here is derived from an EMBL/GenBank/DDBJ whole genome shotgun (WGS) entry which is preliminary data.</text>
</comment>
<evidence type="ECO:0000313" key="4">
    <source>
        <dbReference type="EMBL" id="CAI6341076.1"/>
    </source>
</evidence>
<keyword evidence="2" id="KW-0472">Membrane</keyword>
<dbReference type="CDD" id="cd06532">
    <property type="entry name" value="Glyco_transf_25"/>
    <property type="match status" value="1"/>
</dbReference>
<dbReference type="Pfam" id="PF01755">
    <property type="entry name" value="Glyco_transf_25"/>
    <property type="match status" value="1"/>
</dbReference>
<reference evidence="4" key="1">
    <citation type="submission" date="2023-01" db="EMBL/GenBank/DDBJ databases">
        <authorList>
            <person name="Van Ghelder C."/>
            <person name="Rancurel C."/>
        </authorList>
    </citation>
    <scope>NUCLEOTIDE SEQUENCE</scope>
    <source>
        <strain evidence="4">CNCM I-4278</strain>
    </source>
</reference>